<organism evidence="6 7">
    <name type="scientific">Corynebacterium mendelii</name>
    <dbReference type="NCBI Taxonomy" id="2765362"/>
    <lineage>
        <taxon>Bacteria</taxon>
        <taxon>Bacillati</taxon>
        <taxon>Actinomycetota</taxon>
        <taxon>Actinomycetes</taxon>
        <taxon>Mycobacteriales</taxon>
        <taxon>Corynebacteriaceae</taxon>
        <taxon>Corynebacterium</taxon>
    </lineage>
</organism>
<dbReference type="CDD" id="cd03235">
    <property type="entry name" value="ABC_Metallic_Cations"/>
    <property type="match status" value="1"/>
</dbReference>
<dbReference type="EMBL" id="JAFLEQ010000008">
    <property type="protein sequence ID" value="MBN9644075.1"/>
    <property type="molecule type" value="Genomic_DNA"/>
</dbReference>
<protein>
    <submittedName>
        <fullName evidence="6">Metal ABC transporter ATP-binding protein</fullName>
    </submittedName>
</protein>
<dbReference type="PANTHER" id="PTHR42734">
    <property type="entry name" value="METAL TRANSPORT SYSTEM ATP-BINDING PROTEIN TM_0124-RELATED"/>
    <property type="match status" value="1"/>
</dbReference>
<name>A0A939IX38_9CORY</name>
<dbReference type="InterPro" id="IPR027417">
    <property type="entry name" value="P-loop_NTPase"/>
</dbReference>
<dbReference type="SMART" id="SM00382">
    <property type="entry name" value="AAA"/>
    <property type="match status" value="1"/>
</dbReference>
<dbReference type="PANTHER" id="PTHR42734:SF5">
    <property type="entry name" value="IRON TRANSPORT SYSTEM ATP-BINDING PROTEIN HI_0361-RELATED"/>
    <property type="match status" value="1"/>
</dbReference>
<gene>
    <name evidence="6" type="ORF">JZY06_05505</name>
</gene>
<keyword evidence="3" id="KW-0547">Nucleotide-binding</keyword>
<dbReference type="PROSITE" id="PS00211">
    <property type="entry name" value="ABC_TRANSPORTER_1"/>
    <property type="match status" value="1"/>
</dbReference>
<dbReference type="Pfam" id="PF00005">
    <property type="entry name" value="ABC_tran"/>
    <property type="match status" value="1"/>
</dbReference>
<dbReference type="InterPro" id="IPR003439">
    <property type="entry name" value="ABC_transporter-like_ATP-bd"/>
</dbReference>
<evidence type="ECO:0000256" key="2">
    <source>
        <dbReference type="ARBA" id="ARBA00022448"/>
    </source>
</evidence>
<keyword evidence="2" id="KW-0813">Transport</keyword>
<sequence>MWFNDRSCGPVFGLPSIPGKIRREPDAAVSNPPGFFCPLTIRTAGQIVTDRSKTPALSYDNCSFSYGGSPALTGVTGEVFPGEALALIGPNGAGKTTLLRGILDTVTVTGTMRVLGGDLKKVKKGAIGYVPQVADLDTSFPVTVSQVVGMGLYAELGWFRRIGAGHRKRIHAALERVGMDDRAKMLFANLSGGQRQRVLLARSIVANPKLILLDEPFNGLDEPNREALLSIIQSVKEEGVAVVVSTHDLKLAHVTCEKVALLAGRQIAFGPIGEVLVPHYVEAAYGGRSTDQLVGTGLEEGVVQ</sequence>
<dbReference type="GO" id="GO:0005524">
    <property type="term" value="F:ATP binding"/>
    <property type="evidence" value="ECO:0007669"/>
    <property type="project" value="UniProtKB-KW"/>
</dbReference>
<keyword evidence="7" id="KW-1185">Reference proteome</keyword>
<dbReference type="Proteomes" id="UP000664332">
    <property type="component" value="Unassembled WGS sequence"/>
</dbReference>
<dbReference type="InterPro" id="IPR017871">
    <property type="entry name" value="ABC_transporter-like_CS"/>
</dbReference>
<reference evidence="6" key="1">
    <citation type="submission" date="2021-03" db="EMBL/GenBank/DDBJ databases">
        <authorList>
            <person name="Sun Q."/>
        </authorList>
    </citation>
    <scope>NUCLEOTIDE SEQUENCE</scope>
    <source>
        <strain evidence="6">CCM 8862</strain>
    </source>
</reference>
<evidence type="ECO:0000256" key="4">
    <source>
        <dbReference type="ARBA" id="ARBA00022840"/>
    </source>
</evidence>
<evidence type="ECO:0000256" key="1">
    <source>
        <dbReference type="ARBA" id="ARBA00005417"/>
    </source>
</evidence>
<keyword evidence="4 6" id="KW-0067">ATP-binding</keyword>
<comment type="caution">
    <text evidence="6">The sequence shown here is derived from an EMBL/GenBank/DDBJ whole genome shotgun (WGS) entry which is preliminary data.</text>
</comment>
<accession>A0A939IX38</accession>
<dbReference type="InterPro" id="IPR003593">
    <property type="entry name" value="AAA+_ATPase"/>
</dbReference>
<evidence type="ECO:0000313" key="6">
    <source>
        <dbReference type="EMBL" id="MBN9644075.1"/>
    </source>
</evidence>
<dbReference type="PROSITE" id="PS50893">
    <property type="entry name" value="ABC_TRANSPORTER_2"/>
    <property type="match status" value="1"/>
</dbReference>
<dbReference type="AlphaFoldDB" id="A0A939IX38"/>
<dbReference type="InterPro" id="IPR050153">
    <property type="entry name" value="Metal_Ion_Import_ABC"/>
</dbReference>
<comment type="similarity">
    <text evidence="1">Belongs to the ABC transporter superfamily.</text>
</comment>
<feature type="domain" description="ABC transporter" evidence="5">
    <location>
        <begin position="57"/>
        <end position="297"/>
    </location>
</feature>
<proteinExistence type="inferred from homology"/>
<dbReference type="GO" id="GO:0016887">
    <property type="term" value="F:ATP hydrolysis activity"/>
    <property type="evidence" value="ECO:0007669"/>
    <property type="project" value="InterPro"/>
</dbReference>
<evidence type="ECO:0000313" key="7">
    <source>
        <dbReference type="Proteomes" id="UP000664332"/>
    </source>
</evidence>
<dbReference type="Gene3D" id="3.40.50.300">
    <property type="entry name" value="P-loop containing nucleotide triphosphate hydrolases"/>
    <property type="match status" value="1"/>
</dbReference>
<evidence type="ECO:0000256" key="3">
    <source>
        <dbReference type="ARBA" id="ARBA00022741"/>
    </source>
</evidence>
<evidence type="ECO:0000259" key="5">
    <source>
        <dbReference type="PROSITE" id="PS50893"/>
    </source>
</evidence>
<dbReference type="SUPFAM" id="SSF52540">
    <property type="entry name" value="P-loop containing nucleoside triphosphate hydrolases"/>
    <property type="match status" value="1"/>
</dbReference>